<dbReference type="PANTHER" id="PTHR43112">
    <property type="entry name" value="FERREDOXIN"/>
    <property type="match status" value="1"/>
</dbReference>
<keyword evidence="2" id="KW-0813">Transport</keyword>
<evidence type="ECO:0000256" key="5">
    <source>
        <dbReference type="ARBA" id="ARBA00022982"/>
    </source>
</evidence>
<keyword evidence="4" id="KW-0479">Metal-binding</keyword>
<keyword evidence="6" id="KW-0408">Iron</keyword>
<evidence type="ECO:0000313" key="11">
    <source>
        <dbReference type="Proteomes" id="UP001597119"/>
    </source>
</evidence>
<dbReference type="InterPro" id="IPR012675">
    <property type="entry name" value="Beta-grasp_dom_sf"/>
</dbReference>
<sequence>MSGATFDDGTGEDAEHEVELVHDGETVSLSVSGDEYILDAAEDAGFDLPYSCRQGQCTSCVGKVLEGAVDQSEGTALDPMQQDDGYALLCVSYPTSDCRIETEAQGDMFGGDLDVF</sequence>
<feature type="domain" description="2Fe-2S ferredoxin-type" evidence="9">
    <location>
        <begin position="16"/>
        <end position="106"/>
    </location>
</feature>
<dbReference type="Gene3D" id="3.10.20.30">
    <property type="match status" value="1"/>
</dbReference>
<comment type="cofactor">
    <cofactor evidence="8">
        <name>[2Fe-2S] cluster</name>
        <dbReference type="ChEBI" id="CHEBI:190135"/>
    </cofactor>
</comment>
<dbReference type="PROSITE" id="PS51085">
    <property type="entry name" value="2FE2S_FER_2"/>
    <property type="match status" value="1"/>
</dbReference>
<keyword evidence="3" id="KW-0001">2Fe-2S</keyword>
<keyword evidence="11" id="KW-1185">Reference proteome</keyword>
<organism evidence="10 11">
    <name type="scientific">Halorientalis brevis</name>
    <dbReference type="NCBI Taxonomy" id="1126241"/>
    <lineage>
        <taxon>Archaea</taxon>
        <taxon>Methanobacteriati</taxon>
        <taxon>Methanobacteriota</taxon>
        <taxon>Stenosarchaea group</taxon>
        <taxon>Halobacteria</taxon>
        <taxon>Halobacteriales</taxon>
        <taxon>Haloarculaceae</taxon>
        <taxon>Halorientalis</taxon>
    </lineage>
</organism>
<evidence type="ECO:0000256" key="4">
    <source>
        <dbReference type="ARBA" id="ARBA00022723"/>
    </source>
</evidence>
<evidence type="ECO:0000256" key="1">
    <source>
        <dbReference type="ARBA" id="ARBA00007874"/>
    </source>
</evidence>
<evidence type="ECO:0000259" key="9">
    <source>
        <dbReference type="PROSITE" id="PS51085"/>
    </source>
</evidence>
<evidence type="ECO:0000256" key="6">
    <source>
        <dbReference type="ARBA" id="ARBA00023004"/>
    </source>
</evidence>
<dbReference type="GO" id="GO:0046872">
    <property type="term" value="F:metal ion binding"/>
    <property type="evidence" value="ECO:0007669"/>
    <property type="project" value="UniProtKB-KW"/>
</dbReference>
<dbReference type="InterPro" id="IPR036010">
    <property type="entry name" value="2Fe-2S_ferredoxin-like_sf"/>
</dbReference>
<dbReference type="RefSeq" id="WP_247375536.1">
    <property type="nucleotide sequence ID" value="NZ_JALLGV010000001.1"/>
</dbReference>
<dbReference type="InterPro" id="IPR001041">
    <property type="entry name" value="2Fe-2S_ferredoxin-type"/>
</dbReference>
<dbReference type="Pfam" id="PF00111">
    <property type="entry name" value="Fer2"/>
    <property type="match status" value="1"/>
</dbReference>
<evidence type="ECO:0000256" key="7">
    <source>
        <dbReference type="ARBA" id="ARBA00023014"/>
    </source>
</evidence>
<evidence type="ECO:0000256" key="3">
    <source>
        <dbReference type="ARBA" id="ARBA00022714"/>
    </source>
</evidence>
<keyword evidence="7" id="KW-0411">Iron-sulfur</keyword>
<dbReference type="InterPro" id="IPR006058">
    <property type="entry name" value="2Fe2S_fd_BS"/>
</dbReference>
<dbReference type="EMBL" id="JBHUDJ010000003">
    <property type="protein sequence ID" value="MFD1586998.1"/>
    <property type="molecule type" value="Genomic_DNA"/>
</dbReference>
<proteinExistence type="inferred from homology"/>
<name>A0ABD6CB01_9EURY</name>
<reference evidence="10 11" key="1">
    <citation type="journal article" date="2019" name="Int. J. Syst. Evol. Microbiol.">
        <title>The Global Catalogue of Microorganisms (GCM) 10K type strain sequencing project: providing services to taxonomists for standard genome sequencing and annotation.</title>
        <authorList>
            <consortium name="The Broad Institute Genomics Platform"/>
            <consortium name="The Broad Institute Genome Sequencing Center for Infectious Disease"/>
            <person name="Wu L."/>
            <person name="Ma J."/>
        </authorList>
    </citation>
    <scope>NUCLEOTIDE SEQUENCE [LARGE SCALE GENOMIC DNA]</scope>
    <source>
        <strain evidence="10 11">CGMCC 1.12125</strain>
    </source>
</reference>
<protein>
    <submittedName>
        <fullName evidence="10">2Fe-2S iron-sulfur cluster-binding protein</fullName>
    </submittedName>
</protein>
<keyword evidence="5" id="KW-0249">Electron transport</keyword>
<evidence type="ECO:0000256" key="2">
    <source>
        <dbReference type="ARBA" id="ARBA00022448"/>
    </source>
</evidence>
<dbReference type="GO" id="GO:0051537">
    <property type="term" value="F:2 iron, 2 sulfur cluster binding"/>
    <property type="evidence" value="ECO:0007669"/>
    <property type="project" value="UniProtKB-KW"/>
</dbReference>
<comment type="caution">
    <text evidence="10">The sequence shown here is derived from an EMBL/GenBank/DDBJ whole genome shotgun (WGS) entry which is preliminary data.</text>
</comment>
<dbReference type="InterPro" id="IPR010241">
    <property type="entry name" value="Fd_pln"/>
</dbReference>
<dbReference type="PANTHER" id="PTHR43112:SF3">
    <property type="entry name" value="FERREDOXIN-2, CHLOROPLASTIC"/>
    <property type="match status" value="1"/>
</dbReference>
<gene>
    <name evidence="10" type="ORF">ACFR9U_08380</name>
</gene>
<dbReference type="CDD" id="cd00207">
    <property type="entry name" value="fer2"/>
    <property type="match status" value="1"/>
</dbReference>
<comment type="similarity">
    <text evidence="1">Belongs to the 2Fe2S plant-type ferredoxin family.</text>
</comment>
<dbReference type="Proteomes" id="UP001597119">
    <property type="component" value="Unassembled WGS sequence"/>
</dbReference>
<dbReference type="AlphaFoldDB" id="A0ABD6CB01"/>
<dbReference type="PROSITE" id="PS00197">
    <property type="entry name" value="2FE2S_FER_1"/>
    <property type="match status" value="1"/>
</dbReference>
<dbReference type="SUPFAM" id="SSF54292">
    <property type="entry name" value="2Fe-2S ferredoxin-like"/>
    <property type="match status" value="1"/>
</dbReference>
<evidence type="ECO:0000256" key="8">
    <source>
        <dbReference type="ARBA" id="ARBA00034078"/>
    </source>
</evidence>
<dbReference type="NCBIfam" id="TIGR02008">
    <property type="entry name" value="fdx_plant"/>
    <property type="match status" value="1"/>
</dbReference>
<evidence type="ECO:0000313" key="10">
    <source>
        <dbReference type="EMBL" id="MFD1586998.1"/>
    </source>
</evidence>
<accession>A0ABD6CB01</accession>